<feature type="region of interest" description="Disordered" evidence="1">
    <location>
        <begin position="1"/>
        <end position="23"/>
    </location>
</feature>
<dbReference type="Proteomes" id="UP000092600">
    <property type="component" value="Unassembled WGS sequence"/>
</dbReference>
<protein>
    <submittedName>
        <fullName evidence="2">Uncharacterized protein</fullName>
    </submittedName>
</protein>
<dbReference type="AlphaFoldDB" id="A0A199W339"/>
<comment type="caution">
    <text evidence="2">The sequence shown here is derived from an EMBL/GenBank/DDBJ whole genome shotgun (WGS) entry which is preliminary data.</text>
</comment>
<evidence type="ECO:0000313" key="2">
    <source>
        <dbReference type="EMBL" id="OAY83315.1"/>
    </source>
</evidence>
<gene>
    <name evidence="2" type="ORF">ACMD2_19087</name>
</gene>
<organism evidence="2 3">
    <name type="scientific">Ananas comosus</name>
    <name type="common">Pineapple</name>
    <name type="synonym">Ananas ananas</name>
    <dbReference type="NCBI Taxonomy" id="4615"/>
    <lineage>
        <taxon>Eukaryota</taxon>
        <taxon>Viridiplantae</taxon>
        <taxon>Streptophyta</taxon>
        <taxon>Embryophyta</taxon>
        <taxon>Tracheophyta</taxon>
        <taxon>Spermatophyta</taxon>
        <taxon>Magnoliopsida</taxon>
        <taxon>Liliopsida</taxon>
        <taxon>Poales</taxon>
        <taxon>Bromeliaceae</taxon>
        <taxon>Bromelioideae</taxon>
        <taxon>Ananas</taxon>
    </lineage>
</organism>
<evidence type="ECO:0000313" key="3">
    <source>
        <dbReference type="Proteomes" id="UP000092600"/>
    </source>
</evidence>
<dbReference type="EMBL" id="LSRQ01000357">
    <property type="protein sequence ID" value="OAY83315.1"/>
    <property type="molecule type" value="Genomic_DNA"/>
</dbReference>
<sequence>MFAANAENSMEKFKSSSTPRSSRSFATLSSLSLSLSSPLISSQTLARRRGDLRRCRDLRTRRRRCAKTLRNPSAFAIPRSPSSCGRRRSLRRGGSKSLTLRRCATLQGTLLIMYATQCSTVGSLGIDVPHQGGILATLQGTLLVMYAAHRSTVRHLRINLPPRRVNRRPPPVYIPVRNSTEPVKFSGLCASHREIKVSSVRGEPRFGSFSNFSLAGENSISGIPSLSR</sequence>
<name>A0A199W339_ANACO</name>
<reference evidence="2 3" key="1">
    <citation type="journal article" date="2016" name="DNA Res.">
        <title>The draft genome of MD-2 pineapple using hybrid error correction of long reads.</title>
        <authorList>
            <person name="Redwan R.M."/>
            <person name="Saidin A."/>
            <person name="Kumar S.V."/>
        </authorList>
    </citation>
    <scope>NUCLEOTIDE SEQUENCE [LARGE SCALE GENOMIC DNA]</scope>
    <source>
        <strain evidence="3">cv. MD2</strain>
        <tissue evidence="2">Leaf</tissue>
    </source>
</reference>
<proteinExistence type="predicted"/>
<accession>A0A199W339</accession>
<evidence type="ECO:0000256" key="1">
    <source>
        <dbReference type="SAM" id="MobiDB-lite"/>
    </source>
</evidence>